<dbReference type="CDD" id="cd03809">
    <property type="entry name" value="GT4_MtfB-like"/>
    <property type="match status" value="1"/>
</dbReference>
<dbReference type="Gene3D" id="3.40.50.2000">
    <property type="entry name" value="Glycogen Phosphorylase B"/>
    <property type="match status" value="2"/>
</dbReference>
<comment type="caution">
    <text evidence="4">The sequence shown here is derived from an EMBL/GenBank/DDBJ whole genome shotgun (WGS) entry which is preliminary data.</text>
</comment>
<organism evidence="4 5">
    <name type="scientific">Caballeronia arvi</name>
    <dbReference type="NCBI Taxonomy" id="1777135"/>
    <lineage>
        <taxon>Bacteria</taxon>
        <taxon>Pseudomonadati</taxon>
        <taxon>Pseudomonadota</taxon>
        <taxon>Betaproteobacteria</taxon>
        <taxon>Burkholderiales</taxon>
        <taxon>Burkholderiaceae</taxon>
        <taxon>Caballeronia</taxon>
    </lineage>
</organism>
<keyword evidence="1 4" id="KW-0808">Transferase</keyword>
<dbReference type="AlphaFoldDB" id="A0A158EPB3"/>
<dbReference type="SUPFAM" id="SSF53756">
    <property type="entry name" value="UDP-Glycosyltransferase/glycogen phosphorylase"/>
    <property type="match status" value="1"/>
</dbReference>
<reference evidence="4" key="1">
    <citation type="submission" date="2016-01" db="EMBL/GenBank/DDBJ databases">
        <authorList>
            <person name="Peeters C."/>
        </authorList>
    </citation>
    <scope>NUCLEOTIDE SEQUENCE [LARGE SCALE GENOMIC DNA]</scope>
    <source>
        <strain evidence="4">LMG 29317</strain>
    </source>
</reference>
<dbReference type="PANTHER" id="PTHR46401">
    <property type="entry name" value="GLYCOSYLTRANSFERASE WBBK-RELATED"/>
    <property type="match status" value="1"/>
</dbReference>
<dbReference type="InterPro" id="IPR028098">
    <property type="entry name" value="Glyco_trans_4-like_N"/>
</dbReference>
<dbReference type="Proteomes" id="UP000055019">
    <property type="component" value="Unassembled WGS sequence"/>
</dbReference>
<dbReference type="Pfam" id="PF00534">
    <property type="entry name" value="Glycos_transf_1"/>
    <property type="match status" value="1"/>
</dbReference>
<evidence type="ECO:0000313" key="4">
    <source>
        <dbReference type="EMBL" id="SAL09422.1"/>
    </source>
</evidence>
<evidence type="ECO:0000259" key="3">
    <source>
        <dbReference type="Pfam" id="PF13439"/>
    </source>
</evidence>
<dbReference type="GO" id="GO:0016757">
    <property type="term" value="F:glycosyltransferase activity"/>
    <property type="evidence" value="ECO:0007669"/>
    <property type="project" value="InterPro"/>
</dbReference>
<feature type="domain" description="Glycosyltransferase subfamily 4-like N-terminal" evidence="3">
    <location>
        <begin position="14"/>
        <end position="131"/>
    </location>
</feature>
<evidence type="ECO:0000259" key="2">
    <source>
        <dbReference type="Pfam" id="PF00534"/>
    </source>
</evidence>
<proteinExistence type="predicted"/>
<gene>
    <name evidence="4" type="ORF">AWB74_00007</name>
</gene>
<keyword evidence="5" id="KW-1185">Reference proteome</keyword>
<dbReference type="EMBL" id="FCOM02000001">
    <property type="protein sequence ID" value="SAL09422.1"/>
    <property type="molecule type" value="Genomic_DNA"/>
</dbReference>
<dbReference type="PANTHER" id="PTHR46401:SF2">
    <property type="entry name" value="GLYCOSYLTRANSFERASE WBBK-RELATED"/>
    <property type="match status" value="1"/>
</dbReference>
<dbReference type="InterPro" id="IPR001296">
    <property type="entry name" value="Glyco_trans_1"/>
</dbReference>
<evidence type="ECO:0000313" key="5">
    <source>
        <dbReference type="Proteomes" id="UP000055019"/>
    </source>
</evidence>
<accession>A0A158EPB3</accession>
<protein>
    <submittedName>
        <fullName evidence="4">Glycosyl transferase, group 1</fullName>
    </submittedName>
</protein>
<feature type="domain" description="Glycosyl transferase family 1" evidence="2">
    <location>
        <begin position="149"/>
        <end position="296"/>
    </location>
</feature>
<sequence>MGGIGRFAAEISEGVGLPHAELVGNPASPFDWLYLSVKLASRRSDVFFSPGYNYPLFYRGKGLLVVHDLIHVDVPSTYRTLKRIYCKTILASACRRASAVLTVSEFTKERVAEFTGICPQKIVVVGNGVSDAFSHAGPRFQLGNGTSYLLGISNGKIHKNNRNVIAGFMKANLGSKVKLLFVGSPSKEVSSYTASLGIEDRVRFMGRVSEDELASLYRGALALVFPSLYEGFGLPIVESMACGTPVITSNCTAMPEVAGEAAILVDPRSEDEIGMAIGRVSRDSELRRSMSDTGIERARIFKWGDVTKKVEAALMELNLPRDRKRGARDGRVSMPEDGNCA</sequence>
<name>A0A158EPB3_9BURK</name>
<dbReference type="Pfam" id="PF13439">
    <property type="entry name" value="Glyco_transf_4"/>
    <property type="match status" value="1"/>
</dbReference>
<evidence type="ECO:0000256" key="1">
    <source>
        <dbReference type="ARBA" id="ARBA00022679"/>
    </source>
</evidence>